<dbReference type="InterPro" id="IPR001087">
    <property type="entry name" value="GDSL"/>
</dbReference>
<evidence type="ECO:0000313" key="4">
    <source>
        <dbReference type="Proteomes" id="UP000237000"/>
    </source>
</evidence>
<dbReference type="InParanoid" id="A0A2P5C544"/>
<keyword evidence="2" id="KW-0325">Glycoprotein</keyword>
<dbReference type="Proteomes" id="UP000237000">
    <property type="component" value="Unassembled WGS sequence"/>
</dbReference>
<dbReference type="STRING" id="63057.A0A2P5C544"/>
<evidence type="ECO:0000256" key="1">
    <source>
        <dbReference type="ARBA" id="ARBA00008668"/>
    </source>
</evidence>
<dbReference type="Gene3D" id="3.40.50.1110">
    <property type="entry name" value="SGNH hydrolase"/>
    <property type="match status" value="1"/>
</dbReference>
<dbReference type="Pfam" id="PF00657">
    <property type="entry name" value="Lipase_GDSL"/>
    <property type="match status" value="1"/>
</dbReference>
<evidence type="ECO:0000313" key="3">
    <source>
        <dbReference type="EMBL" id="PON56192.1"/>
    </source>
</evidence>
<dbReference type="PANTHER" id="PTHR22835">
    <property type="entry name" value="ZINC FINGER FYVE DOMAIN CONTAINING PROTEIN"/>
    <property type="match status" value="1"/>
</dbReference>
<protein>
    <submittedName>
        <fullName evidence="3">Lipase</fullName>
    </submittedName>
</protein>
<comment type="similarity">
    <text evidence="1">Belongs to the 'GDSL' lipolytic enzyme family.</text>
</comment>
<sequence length="218" mass="23901">MGTDFEDGANFATGGSSIMPGGFSPFDLGIQVSQFTQFKSRSRAFDDHQNDCRARAFWVHNTGPFGCLPRNAITFRSKKGTLDPYGCVASQNAVAQDFNKQLKDVVNRLRTQFPSAAFTYVDVYSVKFSLIVNAKKEGFVEPLNFCCGSLEPYPLQCGTSTVVNGTTLRAGVCADPWRHINWDGMHYTEAANRWIASRILGGSVSDPPVPIGEACPWP</sequence>
<accession>A0A2P5C544</accession>
<dbReference type="AlphaFoldDB" id="A0A2P5C544"/>
<organism evidence="3 4">
    <name type="scientific">Trema orientale</name>
    <name type="common">Charcoal tree</name>
    <name type="synonym">Celtis orientalis</name>
    <dbReference type="NCBI Taxonomy" id="63057"/>
    <lineage>
        <taxon>Eukaryota</taxon>
        <taxon>Viridiplantae</taxon>
        <taxon>Streptophyta</taxon>
        <taxon>Embryophyta</taxon>
        <taxon>Tracheophyta</taxon>
        <taxon>Spermatophyta</taxon>
        <taxon>Magnoliopsida</taxon>
        <taxon>eudicotyledons</taxon>
        <taxon>Gunneridae</taxon>
        <taxon>Pentapetalae</taxon>
        <taxon>rosids</taxon>
        <taxon>fabids</taxon>
        <taxon>Rosales</taxon>
        <taxon>Cannabaceae</taxon>
        <taxon>Trema</taxon>
    </lineage>
</organism>
<dbReference type="EMBL" id="JXTC01000411">
    <property type="protein sequence ID" value="PON56192.1"/>
    <property type="molecule type" value="Genomic_DNA"/>
</dbReference>
<dbReference type="GO" id="GO:0016788">
    <property type="term" value="F:hydrolase activity, acting on ester bonds"/>
    <property type="evidence" value="ECO:0007669"/>
    <property type="project" value="InterPro"/>
</dbReference>
<evidence type="ECO:0000256" key="2">
    <source>
        <dbReference type="ARBA" id="ARBA00023180"/>
    </source>
</evidence>
<gene>
    <name evidence="3" type="ORF">TorRG33x02_297120</name>
</gene>
<dbReference type="PANTHER" id="PTHR22835:SF555">
    <property type="entry name" value="GDSL-LIKE LIPASE_ACYLHYDROLASE"/>
    <property type="match status" value="1"/>
</dbReference>
<dbReference type="InterPro" id="IPR036514">
    <property type="entry name" value="SGNH_hydro_sf"/>
</dbReference>
<proteinExistence type="inferred from homology"/>
<comment type="caution">
    <text evidence="3">The sequence shown here is derived from an EMBL/GenBank/DDBJ whole genome shotgun (WGS) entry which is preliminary data.</text>
</comment>
<keyword evidence="4" id="KW-1185">Reference proteome</keyword>
<reference evidence="4" key="1">
    <citation type="submission" date="2016-06" db="EMBL/GenBank/DDBJ databases">
        <title>Parallel loss of symbiosis genes in relatives of nitrogen-fixing non-legume Parasponia.</title>
        <authorList>
            <person name="Van Velzen R."/>
            <person name="Holmer R."/>
            <person name="Bu F."/>
            <person name="Rutten L."/>
            <person name="Van Zeijl A."/>
            <person name="Liu W."/>
            <person name="Santuari L."/>
            <person name="Cao Q."/>
            <person name="Sharma T."/>
            <person name="Shen D."/>
            <person name="Roswanjaya Y."/>
            <person name="Wardhani T."/>
            <person name="Kalhor M.S."/>
            <person name="Jansen J."/>
            <person name="Van den Hoogen J."/>
            <person name="Gungor B."/>
            <person name="Hartog M."/>
            <person name="Hontelez J."/>
            <person name="Verver J."/>
            <person name="Yang W.-C."/>
            <person name="Schijlen E."/>
            <person name="Repin R."/>
            <person name="Schilthuizen M."/>
            <person name="Schranz E."/>
            <person name="Heidstra R."/>
            <person name="Miyata K."/>
            <person name="Fedorova E."/>
            <person name="Kohlen W."/>
            <person name="Bisseling T."/>
            <person name="Smit S."/>
            <person name="Geurts R."/>
        </authorList>
    </citation>
    <scope>NUCLEOTIDE SEQUENCE [LARGE SCALE GENOMIC DNA]</scope>
    <source>
        <strain evidence="4">cv. RG33-2</strain>
    </source>
</reference>
<name>A0A2P5C544_TREOI</name>
<dbReference type="OrthoDB" id="1600564at2759"/>